<comment type="caution">
    <text evidence="6">The sequence shown here is derived from an EMBL/GenBank/DDBJ whole genome shotgun (WGS) entry which is preliminary data.</text>
</comment>
<dbReference type="InterPro" id="IPR001647">
    <property type="entry name" value="HTH_TetR"/>
</dbReference>
<dbReference type="SUPFAM" id="SSF46689">
    <property type="entry name" value="Homeodomain-like"/>
    <property type="match status" value="1"/>
</dbReference>
<dbReference type="Pfam" id="PF13305">
    <property type="entry name" value="TetR_C_33"/>
    <property type="match status" value="1"/>
</dbReference>
<feature type="domain" description="HTH tetR-type" evidence="5">
    <location>
        <begin position="12"/>
        <end position="72"/>
    </location>
</feature>
<dbReference type="Pfam" id="PF00440">
    <property type="entry name" value="TetR_N"/>
    <property type="match status" value="1"/>
</dbReference>
<evidence type="ECO:0000256" key="4">
    <source>
        <dbReference type="PROSITE-ProRule" id="PRU00335"/>
    </source>
</evidence>
<dbReference type="Proteomes" id="UP001204144">
    <property type="component" value="Unassembled WGS sequence"/>
</dbReference>
<dbReference type="SUPFAM" id="SSF48498">
    <property type="entry name" value="Tetracyclin repressor-like, C-terminal domain"/>
    <property type="match status" value="1"/>
</dbReference>
<dbReference type="PANTHER" id="PTHR30055:SF212">
    <property type="entry name" value="TETR-FAMILY FAMILY TRANSCRIPTIONAL REGULATOR"/>
    <property type="match status" value="1"/>
</dbReference>
<evidence type="ECO:0000256" key="2">
    <source>
        <dbReference type="ARBA" id="ARBA00023125"/>
    </source>
</evidence>
<dbReference type="InterPro" id="IPR009057">
    <property type="entry name" value="Homeodomain-like_sf"/>
</dbReference>
<dbReference type="GO" id="GO:0003700">
    <property type="term" value="F:DNA-binding transcription factor activity"/>
    <property type="evidence" value="ECO:0007669"/>
    <property type="project" value="TreeGrafter"/>
</dbReference>
<evidence type="ECO:0000259" key="5">
    <source>
        <dbReference type="PROSITE" id="PS50977"/>
    </source>
</evidence>
<dbReference type="EMBL" id="RJUF01000183">
    <property type="protein sequence ID" value="MCP9765399.1"/>
    <property type="molecule type" value="Genomic_DNA"/>
</dbReference>
<proteinExistence type="predicted"/>
<keyword evidence="2 4" id="KW-0238">DNA-binding</keyword>
<dbReference type="GO" id="GO:0000976">
    <property type="term" value="F:transcription cis-regulatory region binding"/>
    <property type="evidence" value="ECO:0007669"/>
    <property type="project" value="TreeGrafter"/>
</dbReference>
<organism evidence="6 7">
    <name type="scientific">Lacihabitans soyangensis</name>
    <dbReference type="NCBI Taxonomy" id="869394"/>
    <lineage>
        <taxon>Bacteria</taxon>
        <taxon>Pseudomonadati</taxon>
        <taxon>Bacteroidota</taxon>
        <taxon>Cytophagia</taxon>
        <taxon>Cytophagales</taxon>
        <taxon>Leadbetterellaceae</taxon>
        <taxon>Lacihabitans</taxon>
    </lineage>
</organism>
<keyword evidence="3" id="KW-0804">Transcription</keyword>
<evidence type="ECO:0000313" key="7">
    <source>
        <dbReference type="Proteomes" id="UP001204144"/>
    </source>
</evidence>
<keyword evidence="7" id="KW-1185">Reference proteome</keyword>
<dbReference type="Gene3D" id="1.10.357.10">
    <property type="entry name" value="Tetracycline Repressor, domain 2"/>
    <property type="match status" value="1"/>
</dbReference>
<evidence type="ECO:0000256" key="3">
    <source>
        <dbReference type="ARBA" id="ARBA00023163"/>
    </source>
</evidence>
<dbReference type="AlphaFoldDB" id="A0AAE3KUX1"/>
<evidence type="ECO:0000256" key="1">
    <source>
        <dbReference type="ARBA" id="ARBA00023015"/>
    </source>
</evidence>
<dbReference type="PANTHER" id="PTHR30055">
    <property type="entry name" value="HTH-TYPE TRANSCRIPTIONAL REGULATOR RUTR"/>
    <property type="match status" value="1"/>
</dbReference>
<reference evidence="6 7" key="1">
    <citation type="submission" date="2018-11" db="EMBL/GenBank/DDBJ databases">
        <title>Novel bacteria species description.</title>
        <authorList>
            <person name="Han J.-H."/>
        </authorList>
    </citation>
    <scope>NUCLEOTIDE SEQUENCE [LARGE SCALE GENOMIC DNA]</scope>
    <source>
        <strain evidence="6 7">KCTC23259</strain>
    </source>
</reference>
<dbReference type="PROSITE" id="PS50977">
    <property type="entry name" value="HTH_TETR_2"/>
    <property type="match status" value="1"/>
</dbReference>
<gene>
    <name evidence="6" type="ORF">EGI31_20890</name>
</gene>
<accession>A0AAE3KUX1</accession>
<keyword evidence="1" id="KW-0805">Transcription regulation</keyword>
<dbReference type="InterPro" id="IPR050109">
    <property type="entry name" value="HTH-type_TetR-like_transc_reg"/>
</dbReference>
<feature type="DNA-binding region" description="H-T-H motif" evidence="4">
    <location>
        <begin position="35"/>
        <end position="54"/>
    </location>
</feature>
<dbReference type="RefSeq" id="WP_255039092.1">
    <property type="nucleotide sequence ID" value="NZ_RJUF01000183.1"/>
</dbReference>
<dbReference type="PRINTS" id="PR00455">
    <property type="entry name" value="HTHTETR"/>
</dbReference>
<dbReference type="InterPro" id="IPR025996">
    <property type="entry name" value="MT1864/Rv1816-like_C"/>
</dbReference>
<protein>
    <submittedName>
        <fullName evidence="6">TetR/AcrR family transcriptional regulator</fullName>
    </submittedName>
</protein>
<name>A0AAE3KUX1_9BACT</name>
<sequence length="204" mass="23782">MGVADRKEREKEEMKTKILEAAKKLFLDHGFEKTSIRNIAEEIEYSPGTIYLYFKDKNELLFALHQEAFQGLIAKFMVVAPIEDPFEQLIAMGHEYLKFAIENPELYELMFLMTAPIEALECRCDVWEDGHTALNMLIALIDACKTKGYFKDQVSEDLAMMIWANVHGFASLHLRKRMSMFPEEERIPRLQRALEVMIESLRKL</sequence>
<evidence type="ECO:0000313" key="6">
    <source>
        <dbReference type="EMBL" id="MCP9765399.1"/>
    </source>
</evidence>
<dbReference type="InterPro" id="IPR036271">
    <property type="entry name" value="Tet_transcr_reg_TetR-rel_C_sf"/>
</dbReference>